<sequence length="238" mass="27350">MRQSRIDDEKEERSKALKDAKFYTVMSYCASKEVKIMATFYEAICEVNERSIFDTCPLVLHDHLDPQLLKFHHPGYNPKANCIVYEPLTDLVGAQVQVNEKGKGYKCKARCIFPDGDRRYIVDEWIMLPSTKIFECDVVETMCLKNSTAESFLHSQIYEQKNAQKISKPDVYLFIIDSASSFMVKRSLPKTLAYLKSMGGVQMEFLNKVGENSKPNGFPLVFGKMMFKLLLDLNIRVI</sequence>
<evidence type="ECO:0000313" key="1">
    <source>
        <dbReference type="EMBL" id="KAJ1351289.1"/>
    </source>
</evidence>
<dbReference type="PANTHER" id="PTHR10974">
    <property type="entry name" value="FI08016P-RELATED"/>
    <property type="match status" value="1"/>
</dbReference>
<comment type="caution">
    <text evidence="1">The sequence shown here is derived from an EMBL/GenBank/DDBJ whole genome shotgun (WGS) entry which is preliminary data.</text>
</comment>
<reference evidence="1" key="1">
    <citation type="submission" date="2021-06" db="EMBL/GenBank/DDBJ databases">
        <title>Parelaphostrongylus tenuis whole genome reference sequence.</title>
        <authorList>
            <person name="Garwood T.J."/>
            <person name="Larsen P.A."/>
            <person name="Fountain-Jones N.M."/>
            <person name="Garbe J.R."/>
            <person name="Macchietto M.G."/>
            <person name="Kania S.A."/>
            <person name="Gerhold R.W."/>
            <person name="Richards J.E."/>
            <person name="Wolf T.M."/>
        </authorList>
    </citation>
    <scope>NUCLEOTIDE SEQUENCE</scope>
    <source>
        <strain evidence="1">MNPRO001-30</strain>
        <tissue evidence="1">Meninges</tissue>
    </source>
</reference>
<dbReference type="GO" id="GO:0005615">
    <property type="term" value="C:extracellular space"/>
    <property type="evidence" value="ECO:0007669"/>
    <property type="project" value="TreeGrafter"/>
</dbReference>
<protein>
    <submittedName>
        <fullName evidence="1">Uncharacterized protein</fullName>
    </submittedName>
</protein>
<dbReference type="AlphaFoldDB" id="A0AAD5MPD5"/>
<dbReference type="InterPro" id="IPR004245">
    <property type="entry name" value="DUF229"/>
</dbReference>
<gene>
    <name evidence="1" type="ORF">KIN20_007275</name>
</gene>
<dbReference type="PANTHER" id="PTHR10974:SF75">
    <property type="entry name" value="SULFATASE DOMAIN-CONTAINING PROTEIN"/>
    <property type="match status" value="1"/>
</dbReference>
<evidence type="ECO:0000313" key="2">
    <source>
        <dbReference type="Proteomes" id="UP001196413"/>
    </source>
</evidence>
<name>A0AAD5MPD5_PARTN</name>
<dbReference type="Pfam" id="PF02995">
    <property type="entry name" value="DUF229"/>
    <property type="match status" value="1"/>
</dbReference>
<organism evidence="1 2">
    <name type="scientific">Parelaphostrongylus tenuis</name>
    <name type="common">Meningeal worm</name>
    <dbReference type="NCBI Taxonomy" id="148309"/>
    <lineage>
        <taxon>Eukaryota</taxon>
        <taxon>Metazoa</taxon>
        <taxon>Ecdysozoa</taxon>
        <taxon>Nematoda</taxon>
        <taxon>Chromadorea</taxon>
        <taxon>Rhabditida</taxon>
        <taxon>Rhabditina</taxon>
        <taxon>Rhabditomorpha</taxon>
        <taxon>Strongyloidea</taxon>
        <taxon>Metastrongylidae</taxon>
        <taxon>Parelaphostrongylus</taxon>
    </lineage>
</organism>
<accession>A0AAD5MPD5</accession>
<proteinExistence type="predicted"/>
<keyword evidence="2" id="KW-1185">Reference proteome</keyword>
<dbReference type="Proteomes" id="UP001196413">
    <property type="component" value="Unassembled WGS sequence"/>
</dbReference>
<dbReference type="EMBL" id="JAHQIW010001041">
    <property type="protein sequence ID" value="KAJ1351289.1"/>
    <property type="molecule type" value="Genomic_DNA"/>
</dbReference>